<dbReference type="KEGG" id="ldo:LDBPK_290690"/>
<sequence length="36" mass="3840">MSCSPPSLLLLSLRKNTASRDSTQTPVPPIDAAADW</sequence>
<dbReference type="VEuPathDB" id="TriTrypDB:LdBPK_290690.1"/>
<dbReference type="AlphaFoldDB" id="E9BKL5"/>
<dbReference type="Proteomes" id="UP000008980">
    <property type="component" value="Chromosome 29"/>
</dbReference>
<feature type="region of interest" description="Disordered" evidence="1">
    <location>
        <begin position="14"/>
        <end position="36"/>
    </location>
</feature>
<dbReference type="RefSeq" id="XP_003862486.1">
    <property type="nucleotide sequence ID" value="XM_003862438.1"/>
</dbReference>
<evidence type="ECO:0000256" key="1">
    <source>
        <dbReference type="SAM" id="MobiDB-lite"/>
    </source>
</evidence>
<gene>
    <name evidence="2" type="ORF">LDBPK_290690</name>
</gene>
<name>E9BKL5_LEIDO</name>
<evidence type="ECO:0000313" key="3">
    <source>
        <dbReference type="Proteomes" id="UP000008980"/>
    </source>
</evidence>
<evidence type="ECO:0000313" key="2">
    <source>
        <dbReference type="EMBL" id="CBZ35793.1"/>
    </source>
</evidence>
<reference evidence="3" key="2">
    <citation type="submission" date="2011-02" db="EMBL/GenBank/DDBJ databases">
        <title>Whole genome sequencing of Leishmania donovani clinical lines reveals dynamic variation related to drug resistance.</title>
        <authorList>
            <person name="Downing T."/>
            <person name="Imamura H."/>
            <person name="Sanders M."/>
            <person name="Decuypere S."/>
            <person name="Hertz-Fowler C."/>
            <person name="Clark T.G."/>
            <person name="Rijal S."/>
            <person name="Sundar S."/>
            <person name="Quail M.A."/>
            <person name="De Doncker S."/>
            <person name="Maes I."/>
            <person name="Vanaerschot M."/>
            <person name="Stark O."/>
            <person name="Schonian G."/>
            <person name="Dujardin J.C."/>
            <person name="Berriman M."/>
        </authorList>
    </citation>
    <scope>NUCLEOTIDE SEQUENCE [LARGE SCALE GENOMIC DNA]</scope>
    <source>
        <strain evidence="3">BPK282A1</strain>
    </source>
</reference>
<dbReference type="EMBL" id="FR799616">
    <property type="protein sequence ID" value="CBZ35793.1"/>
    <property type="molecule type" value="Genomic_DNA"/>
</dbReference>
<feature type="compositionally biased region" description="Polar residues" evidence="1">
    <location>
        <begin position="14"/>
        <end position="25"/>
    </location>
</feature>
<protein>
    <submittedName>
        <fullName evidence="2">Flagellar radial spoke protein-like, putative</fullName>
    </submittedName>
</protein>
<keyword evidence="2" id="KW-0282">Flagellum</keyword>
<organism evidence="2 3">
    <name type="scientific">Leishmania donovani</name>
    <dbReference type="NCBI Taxonomy" id="5661"/>
    <lineage>
        <taxon>Eukaryota</taxon>
        <taxon>Discoba</taxon>
        <taxon>Euglenozoa</taxon>
        <taxon>Kinetoplastea</taxon>
        <taxon>Metakinetoplastina</taxon>
        <taxon>Trypanosomatida</taxon>
        <taxon>Trypanosomatidae</taxon>
        <taxon>Leishmaniinae</taxon>
        <taxon>Leishmania</taxon>
    </lineage>
</organism>
<reference evidence="2 3" key="1">
    <citation type="journal article" date="2011" name="Genome Res.">
        <title>Whole genome sequencing of multiple Leishmania donovani clinical isolates provides insights into population structure and mechanisms of drug resistance.</title>
        <authorList>
            <person name="Downing T."/>
            <person name="Imamura H."/>
            <person name="Decuypere S."/>
            <person name="Clark T.G."/>
            <person name="Coombs G.H."/>
            <person name="Cotton J.A."/>
            <person name="Hilley J.D."/>
            <person name="de Doncker S."/>
            <person name="Maes I."/>
            <person name="Mottram J.C."/>
            <person name="Quail M.A."/>
            <person name="Rijal S."/>
            <person name="Sanders M."/>
            <person name="Schonian G."/>
            <person name="Stark O."/>
            <person name="Sundar S."/>
            <person name="Vanaerschot M."/>
            <person name="Hertz-Fowler C."/>
            <person name="Dujardin J.C."/>
            <person name="Berriman M."/>
        </authorList>
    </citation>
    <scope>NUCLEOTIDE SEQUENCE [LARGE SCALE GENOMIC DNA]</scope>
    <source>
        <strain evidence="2 3">BPK282A1</strain>
    </source>
</reference>
<dbReference type="GeneID" id="13387225"/>
<proteinExistence type="predicted"/>
<accession>E9BKL5</accession>
<keyword evidence="2" id="KW-0966">Cell projection</keyword>
<keyword evidence="2" id="KW-0969">Cilium</keyword>